<dbReference type="GeneID" id="13284673"/>
<sequence>MTIFGSVSEGINRVWKYVSPQKTQQRREKPYGVKVPELPAHTRNLPKRKTATPKTIEERHQSQIEQWAPRSPSIGSDVDATLLPPSPPTSALHFHNEYEGDTLLSGSFGSPNGVKDGSSENEWNANEDTMVVDDGAYMDYSKNIDLGEERDRRAKQARELREAGWTEDAVFLFQKLGMRGFEPILPMDWINDFETLPQVLFTANIDKAFIRPAQGSDYHAQRALSSLFDLGGRVRDAWLTRARFRTPAYHIGRAVEKFARWAMKDGSVDHIWPELPLFETVTFGLEVDSAVGEREMLRKLGQLHEEWSCALHTETAGSRLSPTGPEVPTLYAITASHTVMAFSSYAPPSEENETAQLRLIALFDFGKQGFDVWNSLAIAIFVIHCRNRMMQLQECLPQPDFPAEEDPDL</sequence>
<dbReference type="OMA" id="ENYLNHT"/>
<dbReference type="STRING" id="985895.E4ZRL3"/>
<dbReference type="VEuPathDB" id="FungiDB:LEMA_P035340.1"/>
<dbReference type="InParanoid" id="E4ZRL3"/>
<dbReference type="eggNOG" id="ENOG502S7BG">
    <property type="taxonomic scope" value="Eukaryota"/>
</dbReference>
<evidence type="ECO:0000313" key="2">
    <source>
        <dbReference type="EMBL" id="CBX93860.1"/>
    </source>
</evidence>
<dbReference type="EMBL" id="FP929116">
    <property type="protein sequence ID" value="CBX93860.1"/>
    <property type="molecule type" value="Genomic_DNA"/>
</dbReference>
<name>E4ZRL3_LEPMJ</name>
<gene>
    <name evidence="2" type="ORF">LEMA_P035340.1</name>
</gene>
<evidence type="ECO:0000313" key="3">
    <source>
        <dbReference type="Proteomes" id="UP000002668"/>
    </source>
</evidence>
<dbReference type="Proteomes" id="UP000002668">
    <property type="component" value="Genome"/>
</dbReference>
<dbReference type="HOGENOM" id="CLU_685093_0_0_1"/>
<dbReference type="AlphaFoldDB" id="E4ZRL3"/>
<accession>E4ZRL3</accession>
<organism evidence="3">
    <name type="scientific">Leptosphaeria maculans (strain JN3 / isolate v23.1.3 / race Av1-4-5-6-7-8)</name>
    <name type="common">Blackleg fungus</name>
    <name type="synonym">Phoma lingam</name>
    <dbReference type="NCBI Taxonomy" id="985895"/>
    <lineage>
        <taxon>Eukaryota</taxon>
        <taxon>Fungi</taxon>
        <taxon>Dikarya</taxon>
        <taxon>Ascomycota</taxon>
        <taxon>Pezizomycotina</taxon>
        <taxon>Dothideomycetes</taxon>
        <taxon>Pleosporomycetidae</taxon>
        <taxon>Pleosporales</taxon>
        <taxon>Pleosporineae</taxon>
        <taxon>Leptosphaeriaceae</taxon>
        <taxon>Plenodomus</taxon>
        <taxon>Plenodomus lingam/Leptosphaeria maculans species complex</taxon>
    </lineage>
</organism>
<reference evidence="3" key="1">
    <citation type="journal article" date="2011" name="Nat. Commun.">
        <title>Effector diversification within compartments of the Leptosphaeria maculans genome affected by Repeat-Induced Point mutations.</title>
        <authorList>
            <person name="Rouxel T."/>
            <person name="Grandaubert J."/>
            <person name="Hane J.K."/>
            <person name="Hoede C."/>
            <person name="van de Wouw A.P."/>
            <person name="Couloux A."/>
            <person name="Dominguez V."/>
            <person name="Anthouard V."/>
            <person name="Bally P."/>
            <person name="Bourras S."/>
            <person name="Cozijnsen A.J."/>
            <person name="Ciuffetti L.M."/>
            <person name="Degrave A."/>
            <person name="Dilmaghani A."/>
            <person name="Duret L."/>
            <person name="Fudal I."/>
            <person name="Goodwin S.B."/>
            <person name="Gout L."/>
            <person name="Glaser N."/>
            <person name="Linglin J."/>
            <person name="Kema G.H.J."/>
            <person name="Lapalu N."/>
            <person name="Lawrence C.B."/>
            <person name="May K."/>
            <person name="Meyer M."/>
            <person name="Ollivier B."/>
            <person name="Poulain J."/>
            <person name="Schoch C.L."/>
            <person name="Simon A."/>
            <person name="Spatafora J.W."/>
            <person name="Stachowiak A."/>
            <person name="Turgeon B.G."/>
            <person name="Tyler B.M."/>
            <person name="Vincent D."/>
            <person name="Weissenbach J."/>
            <person name="Amselem J."/>
            <person name="Quesneville H."/>
            <person name="Oliver R.P."/>
            <person name="Wincker P."/>
            <person name="Balesdent M.-H."/>
            <person name="Howlett B.J."/>
        </authorList>
    </citation>
    <scope>NUCLEOTIDE SEQUENCE [LARGE SCALE GENOMIC DNA]</scope>
    <source>
        <strain evidence="3">JN3 / isolate v23.1.3 / race Av1-4-5-6-7-8</strain>
    </source>
</reference>
<feature type="region of interest" description="Disordered" evidence="1">
    <location>
        <begin position="103"/>
        <end position="124"/>
    </location>
</feature>
<evidence type="ECO:0000256" key="1">
    <source>
        <dbReference type="SAM" id="MobiDB-lite"/>
    </source>
</evidence>
<proteinExistence type="predicted"/>
<protein>
    <submittedName>
        <fullName evidence="2">Uncharacterized protein</fullName>
    </submittedName>
</protein>
<dbReference type="OrthoDB" id="5286775at2759"/>
<keyword evidence="3" id="KW-1185">Reference proteome</keyword>
<dbReference type="RefSeq" id="XP_003837300.1">
    <property type="nucleotide sequence ID" value="XM_003837252.1"/>
</dbReference>